<feature type="domain" description="SnoaL-like" evidence="2">
    <location>
        <begin position="275"/>
        <end position="372"/>
    </location>
</feature>
<dbReference type="InterPro" id="IPR032710">
    <property type="entry name" value="NTF2-like_dom_sf"/>
</dbReference>
<comment type="caution">
    <text evidence="4">The sequence shown here is derived from an EMBL/GenBank/DDBJ whole genome shotgun (WGS) entry which is preliminary data.</text>
</comment>
<evidence type="ECO:0000256" key="1">
    <source>
        <dbReference type="ARBA" id="ARBA00022801"/>
    </source>
</evidence>
<dbReference type="STRING" id="1169143.GCA_000383275_05830"/>
<dbReference type="PRINTS" id="PR00412">
    <property type="entry name" value="EPOXHYDRLASE"/>
</dbReference>
<dbReference type="InterPro" id="IPR037401">
    <property type="entry name" value="SnoaL-like"/>
</dbReference>
<dbReference type="PRINTS" id="PR00111">
    <property type="entry name" value="ABHYDROLASE"/>
</dbReference>
<keyword evidence="1" id="KW-0378">Hydrolase</keyword>
<dbReference type="PANTHER" id="PTHR43798:SF31">
    <property type="entry name" value="AB HYDROLASE SUPERFAMILY PROTEIN YCLE"/>
    <property type="match status" value="1"/>
</dbReference>
<proteinExistence type="predicted"/>
<dbReference type="InterPro" id="IPR011944">
    <property type="entry name" value="Steroid_delta5-4_isomerase"/>
</dbReference>
<dbReference type="NCBIfam" id="TIGR02246">
    <property type="entry name" value="SgcJ/EcaC family oxidoreductase"/>
    <property type="match status" value="1"/>
</dbReference>
<dbReference type="InterPro" id="IPR000073">
    <property type="entry name" value="AB_hydrolase_1"/>
</dbReference>
<dbReference type="SUPFAM" id="SSF54427">
    <property type="entry name" value="NTF2-like"/>
    <property type="match status" value="1"/>
</dbReference>
<dbReference type="GO" id="GO:0016020">
    <property type="term" value="C:membrane"/>
    <property type="evidence" value="ECO:0007669"/>
    <property type="project" value="TreeGrafter"/>
</dbReference>
<feature type="domain" description="AB hydrolase-1" evidence="3">
    <location>
        <begin position="22"/>
        <end position="249"/>
    </location>
</feature>
<dbReference type="OrthoDB" id="9780765at2"/>
<name>A0A329BFL8_9BURK</name>
<dbReference type="Pfam" id="PF12697">
    <property type="entry name" value="Abhydrolase_6"/>
    <property type="match status" value="1"/>
</dbReference>
<dbReference type="AlphaFoldDB" id="A0A329BFL8"/>
<dbReference type="EMBL" id="QLTK01000034">
    <property type="protein sequence ID" value="RAS20702.1"/>
    <property type="molecule type" value="Genomic_DNA"/>
</dbReference>
<evidence type="ECO:0000313" key="4">
    <source>
        <dbReference type="EMBL" id="RAS20702.1"/>
    </source>
</evidence>
<gene>
    <name evidence="4" type="ORF">BX591_13412</name>
</gene>
<dbReference type="InterPro" id="IPR000639">
    <property type="entry name" value="Epox_hydrolase-like"/>
</dbReference>
<evidence type="ECO:0000259" key="3">
    <source>
        <dbReference type="Pfam" id="PF12697"/>
    </source>
</evidence>
<dbReference type="Gene3D" id="3.40.50.1820">
    <property type="entry name" value="alpha/beta hydrolase"/>
    <property type="match status" value="1"/>
</dbReference>
<dbReference type="InterPro" id="IPR029058">
    <property type="entry name" value="AB_hydrolase_fold"/>
</dbReference>
<sequence length="387" mass="41566">MEIKSNGTRIHVSQRGSGELALVFLHYYGGSSRTWDAVANALSDRYRIVATDHRGWGDSAAPDEGYRIADLAADAEGVIEALALQRYVLIGHSMGGKVAQLIASRRPRGLEGLVLVAPSPPSPMLLSDEQRATLTGAYQSRESVEFVIDHVLTAKPLDAACREQVIGDSLKAAPQAKAGWPNVAMREDITEAMASIDAPAIVISGELDQVDRVATLQAELLPRIPHAALYVLPGVGHLSPLEAPAEVARLIARFVAAIEGKSIVCSSPEQVPVAFDAALNAGDLDAVLALFTNQATMRMTGGEVVQDSPAELRNHLAQLLTSRPRIRNEVRRVLTSGDIALVLLDWTLSVTLPDGREHEERGTATQVMEKGRDGGWRLRIANPLGLN</sequence>
<protein>
    <submittedName>
        <fullName evidence="4">Uncharacterized protein (TIGR02246 family)</fullName>
    </submittedName>
</protein>
<dbReference type="PANTHER" id="PTHR43798">
    <property type="entry name" value="MONOACYLGLYCEROL LIPASE"/>
    <property type="match status" value="1"/>
</dbReference>
<dbReference type="InterPro" id="IPR050266">
    <property type="entry name" value="AB_hydrolase_sf"/>
</dbReference>
<dbReference type="Proteomes" id="UP000248918">
    <property type="component" value="Unassembled WGS sequence"/>
</dbReference>
<dbReference type="RefSeq" id="WP_111935136.1">
    <property type="nucleotide sequence ID" value="NZ_CADFFP010000011.1"/>
</dbReference>
<dbReference type="Gene3D" id="3.10.450.50">
    <property type="match status" value="1"/>
</dbReference>
<dbReference type="SUPFAM" id="SSF53474">
    <property type="entry name" value="alpha/beta-Hydrolases"/>
    <property type="match status" value="1"/>
</dbReference>
<organism evidence="4 5">
    <name type="scientific">Paraburkholderia bryophila</name>
    <dbReference type="NCBI Taxonomy" id="420952"/>
    <lineage>
        <taxon>Bacteria</taxon>
        <taxon>Pseudomonadati</taxon>
        <taxon>Pseudomonadota</taxon>
        <taxon>Betaproteobacteria</taxon>
        <taxon>Burkholderiales</taxon>
        <taxon>Burkholderiaceae</taxon>
        <taxon>Paraburkholderia</taxon>
    </lineage>
</organism>
<dbReference type="Pfam" id="PF12680">
    <property type="entry name" value="SnoaL_2"/>
    <property type="match status" value="1"/>
</dbReference>
<evidence type="ECO:0000313" key="5">
    <source>
        <dbReference type="Proteomes" id="UP000248918"/>
    </source>
</evidence>
<accession>A0A329BFL8</accession>
<dbReference type="GO" id="GO:0016787">
    <property type="term" value="F:hydrolase activity"/>
    <property type="evidence" value="ECO:0007669"/>
    <property type="project" value="UniProtKB-KW"/>
</dbReference>
<evidence type="ECO:0000259" key="2">
    <source>
        <dbReference type="Pfam" id="PF12680"/>
    </source>
</evidence>
<reference evidence="4 5" key="1">
    <citation type="submission" date="2018-06" db="EMBL/GenBank/DDBJ databases">
        <title>Genomic Encyclopedia of Type Strains, Phase III (KMG-III): the genomes of soil and plant-associated and newly described type strains.</title>
        <authorList>
            <person name="Whitman W."/>
        </authorList>
    </citation>
    <scope>NUCLEOTIDE SEQUENCE [LARGE SCALE GENOMIC DNA]</scope>
    <source>
        <strain evidence="4 5">LMG 23644</strain>
    </source>
</reference>